<reference evidence="2" key="1">
    <citation type="submission" date="2024-05" db="EMBL/GenBank/DDBJ databases">
        <authorList>
            <person name="Kim S."/>
            <person name="Heo J."/>
            <person name="Choi H."/>
            <person name="Choi Y."/>
            <person name="Kwon S.-W."/>
            <person name="Kim Y."/>
        </authorList>
    </citation>
    <scope>NUCLEOTIDE SEQUENCE</scope>
    <source>
        <strain evidence="2">KACC 23698</strain>
    </source>
</reference>
<dbReference type="InterPro" id="IPR000120">
    <property type="entry name" value="Amidase"/>
</dbReference>
<feature type="domain" description="Amidase" evidence="1">
    <location>
        <begin position="28"/>
        <end position="447"/>
    </location>
</feature>
<dbReference type="InterPro" id="IPR036928">
    <property type="entry name" value="AS_sf"/>
</dbReference>
<proteinExistence type="predicted"/>
<dbReference type="GO" id="GO:0050567">
    <property type="term" value="F:glutaminyl-tRNA synthase (glutamine-hydrolyzing) activity"/>
    <property type="evidence" value="ECO:0007669"/>
    <property type="project" value="TreeGrafter"/>
</dbReference>
<evidence type="ECO:0000259" key="1">
    <source>
        <dbReference type="Pfam" id="PF01425"/>
    </source>
</evidence>
<name>A0AAU7JH47_9HYPH</name>
<dbReference type="PANTHER" id="PTHR11895:SF73">
    <property type="entry name" value="AMIDASE FAMILY PROTEIN"/>
    <property type="match status" value="1"/>
</dbReference>
<dbReference type="RefSeq" id="WP_406856468.1">
    <property type="nucleotide sequence ID" value="NZ_CP157484.1"/>
</dbReference>
<dbReference type="InterPro" id="IPR023631">
    <property type="entry name" value="Amidase_dom"/>
</dbReference>
<accession>A0AAU7JH47</accession>
<dbReference type="EMBL" id="CP157484">
    <property type="protein sequence ID" value="XBO39623.1"/>
    <property type="molecule type" value="Genomic_DNA"/>
</dbReference>
<dbReference type="AlphaFoldDB" id="A0AAU7JH47"/>
<dbReference type="Gene3D" id="3.90.1300.10">
    <property type="entry name" value="Amidase signature (AS) domain"/>
    <property type="match status" value="1"/>
</dbReference>
<dbReference type="Pfam" id="PF01425">
    <property type="entry name" value="Amidase"/>
    <property type="match status" value="1"/>
</dbReference>
<dbReference type="SUPFAM" id="SSF75304">
    <property type="entry name" value="Amidase signature (AS) enzymes"/>
    <property type="match status" value="1"/>
</dbReference>
<protein>
    <submittedName>
        <fullName evidence="2">Amidase</fullName>
    </submittedName>
</protein>
<dbReference type="PANTHER" id="PTHR11895">
    <property type="entry name" value="TRANSAMIDASE"/>
    <property type="match status" value="1"/>
</dbReference>
<sequence>MTSDDVAFLSIRELGALLRKGEVSPVDLAKLYLERLHGIGTAIRAVVTIMDDVALREAKLAESELRGGLDRGPLHGIPYGLKDIVAAAGAPTTWGAPPFVEQSFDREATVVTRLRTAGAVLAAKLATIEIAGGMGYDHPDASTTGPAANPWDPNRWTSGSSSGPAGAVSAAAVPFAIGSDTSGSILFPAAYTGTAGLRATYGRVSRAGAMTLCWTLDRLGPMCRTADDCGLVLEAIAGPDPQDRSSLAQPYRYRRPNPRRSGFRFGVVEGCCDGAEPEVKARFEESLAVLGDIGALESVELPDFPYAEVTQTISGAEAYAAFDEFIASGRTAELKARKAQGHRLAAAVLPAHDYIRAQRIRRLIADSVSELAGRYDALLAPSLGVVACRIDENFEYGLPGASGRRPLNLAGVLSGAPTVSILNGFGEGGLPTGIQFAGAPCAENAILDAAHALEQRLGLSRLRPPLAAAASPGAPHGRAAP</sequence>
<evidence type="ECO:0000313" key="2">
    <source>
        <dbReference type="EMBL" id="XBO39623.1"/>
    </source>
</evidence>
<organism evidence="2">
    <name type="scientific">Alsobacter sp. KACC 23698</name>
    <dbReference type="NCBI Taxonomy" id="3149229"/>
    <lineage>
        <taxon>Bacteria</taxon>
        <taxon>Pseudomonadati</taxon>
        <taxon>Pseudomonadota</taxon>
        <taxon>Alphaproteobacteria</taxon>
        <taxon>Hyphomicrobiales</taxon>
        <taxon>Alsobacteraceae</taxon>
        <taxon>Alsobacter</taxon>
    </lineage>
</organism>
<gene>
    <name evidence="2" type="ORF">ABEG18_02230</name>
</gene>